<sequence length="254" mass="27336">MLNDKSGIIFGVANKRSIAWATAQSLHEAGARLAFTYQGDRLKENVEGLANEAMPGSLIIPCDVTKQEEVDATFKRVGEEFGKLDFLIHSIAYAPREALGGEYLDTSRDAFVTALEISAFSLVQLSRAAVPLMTEGGSIICMSYYGAEKVVAGYNVMGVAKAALEATTRYLANDLGPRNIRVNAISAGPIQTLSARGVSDFSTMLKHHSERAPLRRNVEAREVGQTALFLCSSMASAITGEVIYVDCGYNIMGI</sequence>
<evidence type="ECO:0000256" key="6">
    <source>
        <dbReference type="ARBA" id="ARBA00023027"/>
    </source>
</evidence>
<keyword evidence="7" id="KW-0443">Lipid metabolism</keyword>
<feature type="binding site" evidence="12">
    <location>
        <begin position="190"/>
        <end position="194"/>
    </location>
    <ligand>
        <name>NAD(+)</name>
        <dbReference type="ChEBI" id="CHEBI:57540"/>
    </ligand>
</feature>
<evidence type="ECO:0000256" key="12">
    <source>
        <dbReference type="PIRSR" id="PIRSR000094-3"/>
    </source>
</evidence>
<evidence type="ECO:0000256" key="2">
    <source>
        <dbReference type="ARBA" id="ARBA00009233"/>
    </source>
</evidence>
<feature type="binding site" evidence="12">
    <location>
        <position position="11"/>
    </location>
    <ligand>
        <name>NAD(+)</name>
        <dbReference type="ChEBI" id="CHEBI:57540"/>
    </ligand>
</feature>
<feature type="active site" description="Proton acceptor" evidence="10">
    <location>
        <position position="154"/>
    </location>
</feature>
<feature type="active site" description="Proton acceptor" evidence="10">
    <location>
        <position position="144"/>
    </location>
</feature>
<dbReference type="SUPFAM" id="SSF51735">
    <property type="entry name" value="NAD(P)-binding Rossmann-fold domains"/>
    <property type="match status" value="1"/>
</dbReference>
<keyword evidence="8 9" id="KW-0275">Fatty acid biosynthesis</keyword>
<dbReference type="FunFam" id="3.40.50.720:FF:000054">
    <property type="entry name" value="Enoyl-[acyl-carrier-protein] reductase [NADH]"/>
    <property type="match status" value="1"/>
</dbReference>
<feature type="binding site" evidence="11">
    <location>
        <position position="94"/>
    </location>
    <ligand>
        <name>substrate</name>
    </ligand>
</feature>
<feature type="binding site" evidence="12">
    <location>
        <position position="38"/>
    </location>
    <ligand>
        <name>NAD(+)</name>
        <dbReference type="ChEBI" id="CHEBI:57540"/>
    </ligand>
</feature>
<organism evidence="13">
    <name type="scientific">uncultured Acidobacteriota bacterium</name>
    <dbReference type="NCBI Taxonomy" id="171953"/>
    <lineage>
        <taxon>Bacteria</taxon>
        <taxon>Pseudomonadati</taxon>
        <taxon>Acidobacteriota</taxon>
        <taxon>environmental samples</taxon>
    </lineage>
</organism>
<dbReference type="Pfam" id="PF13561">
    <property type="entry name" value="adh_short_C2"/>
    <property type="match status" value="1"/>
</dbReference>
<keyword evidence="5 9" id="KW-0560">Oxidoreductase</keyword>
<accession>Q7X309</accession>
<evidence type="ECO:0000256" key="7">
    <source>
        <dbReference type="ARBA" id="ARBA00023098"/>
    </source>
</evidence>
<evidence type="ECO:0000256" key="3">
    <source>
        <dbReference type="ARBA" id="ARBA00022516"/>
    </source>
</evidence>
<evidence type="ECO:0000256" key="4">
    <source>
        <dbReference type="ARBA" id="ARBA00022832"/>
    </source>
</evidence>
<dbReference type="Gene3D" id="1.10.8.400">
    <property type="entry name" value="Enoyl acyl carrier protein reductase"/>
    <property type="match status" value="1"/>
</dbReference>
<dbReference type="InterPro" id="IPR014358">
    <property type="entry name" value="Enoyl-ACP_Rdtase_NADH"/>
</dbReference>
<keyword evidence="3 9" id="KW-0444">Lipid biosynthesis</keyword>
<dbReference type="PANTHER" id="PTHR43159">
    <property type="entry name" value="ENOYL-[ACYL-CARRIER-PROTEIN] REDUCTASE"/>
    <property type="match status" value="1"/>
</dbReference>
<dbReference type="PANTHER" id="PTHR43159:SF2">
    <property type="entry name" value="ENOYL-[ACYL-CARRIER-PROTEIN] REDUCTASE [NADH], CHLOROPLASTIC"/>
    <property type="match status" value="1"/>
</dbReference>
<dbReference type="EMBL" id="AY281355">
    <property type="protein sequence ID" value="AAP58555.1"/>
    <property type="molecule type" value="Genomic_DNA"/>
</dbReference>
<evidence type="ECO:0000256" key="5">
    <source>
        <dbReference type="ARBA" id="ARBA00023002"/>
    </source>
</evidence>
<dbReference type="PRINTS" id="PR00081">
    <property type="entry name" value="GDHRDH"/>
</dbReference>
<dbReference type="GO" id="GO:0006633">
    <property type="term" value="P:fatty acid biosynthetic process"/>
    <property type="evidence" value="ECO:0007669"/>
    <property type="project" value="UniProtKB-KW"/>
</dbReference>
<dbReference type="EC" id="1.3.1.9" evidence="9"/>
<comment type="catalytic activity">
    <reaction evidence="9">
        <text>a 2,3-saturated acyl-[ACP] + NAD(+) = a (2E)-enoyl-[ACP] + NADH + H(+)</text>
        <dbReference type="Rhea" id="RHEA:10240"/>
        <dbReference type="Rhea" id="RHEA-COMP:9925"/>
        <dbReference type="Rhea" id="RHEA-COMP:9926"/>
        <dbReference type="ChEBI" id="CHEBI:15378"/>
        <dbReference type="ChEBI" id="CHEBI:57540"/>
        <dbReference type="ChEBI" id="CHEBI:57945"/>
        <dbReference type="ChEBI" id="CHEBI:78784"/>
        <dbReference type="ChEBI" id="CHEBI:78785"/>
        <dbReference type="EC" id="1.3.1.9"/>
    </reaction>
</comment>
<evidence type="ECO:0000256" key="8">
    <source>
        <dbReference type="ARBA" id="ARBA00023160"/>
    </source>
</evidence>
<protein>
    <recommendedName>
        <fullName evidence="9">Enoyl-[acyl-carrier-protein] reductase [NADH]</fullName>
        <ecNumber evidence="9">1.3.1.9</ecNumber>
    </recommendedName>
</protein>
<evidence type="ECO:0000313" key="13">
    <source>
        <dbReference type="EMBL" id="AAP58555.1"/>
    </source>
</evidence>
<dbReference type="PIRSF" id="PIRSF000094">
    <property type="entry name" value="Enoyl-ACP_rdct"/>
    <property type="match status" value="1"/>
</dbReference>
<evidence type="ECO:0000256" key="1">
    <source>
        <dbReference type="ARBA" id="ARBA00005194"/>
    </source>
</evidence>
<comment type="similarity">
    <text evidence="2 9">Belongs to the short-chain dehydrogenases/reductases (SDR) family. FabI subfamily.</text>
</comment>
<name>Q7X309_9BACT</name>
<dbReference type="InterPro" id="IPR036291">
    <property type="entry name" value="NAD(P)-bd_dom_sf"/>
</dbReference>
<keyword evidence="4" id="KW-0276">Fatty acid metabolism</keyword>
<feature type="binding site" evidence="12">
    <location>
        <position position="161"/>
    </location>
    <ligand>
        <name>NAD(+)</name>
        <dbReference type="ChEBI" id="CHEBI:57540"/>
    </ligand>
</feature>
<dbReference type="FunFam" id="1.10.8.400:FF:000001">
    <property type="entry name" value="Enoyl-[acyl-carrier-protein] reductase [NADH]"/>
    <property type="match status" value="1"/>
</dbReference>
<dbReference type="GO" id="GO:0004318">
    <property type="term" value="F:enoyl-[acyl-carrier-protein] reductase (NADH) activity"/>
    <property type="evidence" value="ECO:0007669"/>
    <property type="project" value="UniProtKB-EC"/>
</dbReference>
<reference evidence="13" key="1">
    <citation type="journal article" date="2003" name="Mol. Microbiol.">
        <title>Acidobacteria form a coherent but highly diverse group within the bacterial domain: evidence from environmental genomics.</title>
        <authorList>
            <person name="Quaiser A."/>
            <person name="Ochsenreiter T."/>
            <person name="Lanz C."/>
            <person name="Schuster S.C."/>
            <person name="Treusch A.H."/>
            <person name="Eck J."/>
            <person name="Schleper C."/>
        </authorList>
    </citation>
    <scope>NUCLEOTIDE SEQUENCE</scope>
</reference>
<dbReference type="AlphaFoldDB" id="Q7X309"/>
<feature type="binding site" evidence="12">
    <location>
        <begin position="17"/>
        <end position="18"/>
    </location>
    <ligand>
        <name>NAD(+)</name>
        <dbReference type="ChEBI" id="CHEBI:57540"/>
    </ligand>
</feature>
<dbReference type="InterPro" id="IPR002347">
    <property type="entry name" value="SDR_fam"/>
</dbReference>
<feature type="binding site" evidence="12">
    <location>
        <position position="91"/>
    </location>
    <ligand>
        <name>NAD(+)</name>
        <dbReference type="ChEBI" id="CHEBI:57540"/>
    </ligand>
</feature>
<dbReference type="CDD" id="cd05372">
    <property type="entry name" value="ENR_SDR"/>
    <property type="match status" value="1"/>
</dbReference>
<comment type="pathway">
    <text evidence="1">Lipid metabolism; fatty acid biosynthesis.</text>
</comment>
<evidence type="ECO:0000256" key="10">
    <source>
        <dbReference type="PIRSR" id="PIRSR000094-1"/>
    </source>
</evidence>
<keyword evidence="6 9" id="KW-0520">NAD</keyword>
<proteinExistence type="inferred from homology"/>
<feature type="binding site" evidence="12">
    <location>
        <begin position="63"/>
        <end position="64"/>
    </location>
    <ligand>
        <name>NAD(+)</name>
        <dbReference type="ChEBI" id="CHEBI:57540"/>
    </ligand>
</feature>
<evidence type="ECO:0000256" key="9">
    <source>
        <dbReference type="PIRNR" id="PIRNR000094"/>
    </source>
</evidence>
<dbReference type="Gene3D" id="3.40.50.720">
    <property type="entry name" value="NAD(P)-binding Rossmann-like Domain"/>
    <property type="match status" value="1"/>
</dbReference>
<evidence type="ECO:0000256" key="11">
    <source>
        <dbReference type="PIRSR" id="PIRSR000094-2"/>
    </source>
</evidence>